<accession>A0AAU6V6Y1</accession>
<dbReference type="EMBL" id="CP095354">
    <property type="protein sequence ID" value="XAG82191.1"/>
    <property type="molecule type" value="Genomic_DNA"/>
</dbReference>
<dbReference type="AlphaFoldDB" id="A0AAU6V6Y1"/>
<gene>
    <name evidence="1" type="ORF">MRN14_06270</name>
</gene>
<reference evidence="1" key="1">
    <citation type="submission" date="2022-03" db="EMBL/GenBank/DDBJ databases">
        <title>Sea Food Isolates.</title>
        <authorList>
            <person name="Li c."/>
        </authorList>
    </citation>
    <scope>NUCLEOTIDE SEQUENCE</scope>
    <source>
        <strain evidence="1">19NY03SH02</strain>
    </source>
</reference>
<name>A0AAU6V6Y1_UNCXX</name>
<protein>
    <submittedName>
        <fullName evidence="1">Uncharacterized protein</fullName>
    </submittedName>
</protein>
<proteinExistence type="predicted"/>
<evidence type="ECO:0000313" key="1">
    <source>
        <dbReference type="EMBL" id="XAG82191.1"/>
    </source>
</evidence>
<sequence length="265" mass="30250">MYSGIALYDTVCLSSKTVCELGEYFFNNLGLPITGAGYYSILEHGDHLGDHEIIETSFSDLKAKVENGEATAFRIYSEQDGVQPWYASLGYMTSEFGGFHYVDIQYPKEIDNPNVVNEFIRVVSEEKSFSYGIKYFNDKVTQSFYYATGDNMVNVFRCENSSLFKRECHSRFKGKERYKGSMLRMVYPVNIININHLGITIGGTTLKDWILSSEKHGTLKSLSNNLWLWKVEYDELEKLNNHLGELGLLISWKPLAVNKGFKSLP</sequence>
<organism evidence="1">
    <name type="scientific">bacterium 19NY03SH02</name>
    <dbReference type="NCBI Taxonomy" id="2920631"/>
    <lineage>
        <taxon>Bacteria</taxon>
    </lineage>
</organism>